<dbReference type="Proteomes" id="UP000028582">
    <property type="component" value="Unassembled WGS sequence"/>
</dbReference>
<evidence type="ECO:0000313" key="1">
    <source>
        <dbReference type="EMBL" id="ETO85676.1"/>
    </source>
</evidence>
<protein>
    <submittedName>
        <fullName evidence="1">Uncharacterized protein</fullName>
    </submittedName>
</protein>
<dbReference type="AlphaFoldDB" id="A0A081B3G5"/>
<organism evidence="1 2">
    <name type="scientific">Phytophthora nicotianae P1976</name>
    <dbReference type="NCBI Taxonomy" id="1317066"/>
    <lineage>
        <taxon>Eukaryota</taxon>
        <taxon>Sar</taxon>
        <taxon>Stramenopiles</taxon>
        <taxon>Oomycota</taxon>
        <taxon>Peronosporomycetes</taxon>
        <taxon>Peronosporales</taxon>
        <taxon>Peronosporaceae</taxon>
        <taxon>Phytophthora</taxon>
    </lineage>
</organism>
<sequence length="203" mass="22049">MWSCFWAMNHMRHRSHGVLPRIGELQIRIDELWHPIIGADGPITISKSTTRGIRTDSRLADPPIILSASIMTCTGSVPRSVLRWRSADTCRATSGVCLRARLASGRRSLEVFKRTASSLFSGPGSFIPQVTKPTSQQQWACNQISCHASSGRSRSPPSLLGGSRSARASAVILTPWPSSCPKTCVLSSRKSSKRIQPSSHASA</sequence>
<dbReference type="EMBL" id="ANJA01000151">
    <property type="protein sequence ID" value="ETO85676.1"/>
    <property type="molecule type" value="Genomic_DNA"/>
</dbReference>
<evidence type="ECO:0000313" key="2">
    <source>
        <dbReference type="Proteomes" id="UP000028582"/>
    </source>
</evidence>
<gene>
    <name evidence="1" type="ORF">F444_00681</name>
</gene>
<proteinExistence type="predicted"/>
<comment type="caution">
    <text evidence="1">The sequence shown here is derived from an EMBL/GenBank/DDBJ whole genome shotgun (WGS) entry which is preliminary data.</text>
</comment>
<accession>A0A081B3G5</accession>
<name>A0A081B3G5_PHYNI</name>
<reference evidence="1 2" key="1">
    <citation type="submission" date="2013-11" db="EMBL/GenBank/DDBJ databases">
        <title>The Genome Sequence of Phytophthora parasitica P1976.</title>
        <authorList>
            <consortium name="The Broad Institute Genomics Platform"/>
            <person name="Russ C."/>
            <person name="Tyler B."/>
            <person name="Panabieres F."/>
            <person name="Shan W."/>
            <person name="Tripathy S."/>
            <person name="Grunwald N."/>
            <person name="Machado M."/>
            <person name="Johnson C.S."/>
            <person name="Walker B."/>
            <person name="Young S."/>
            <person name="Zeng Q."/>
            <person name="Gargeya S."/>
            <person name="Fitzgerald M."/>
            <person name="Haas B."/>
            <person name="Abouelleil A."/>
            <person name="Allen A.W."/>
            <person name="Alvarado L."/>
            <person name="Arachchi H.M."/>
            <person name="Berlin A.M."/>
            <person name="Chapman S.B."/>
            <person name="Gainer-Dewar J."/>
            <person name="Goldberg J."/>
            <person name="Griggs A."/>
            <person name="Gujja S."/>
            <person name="Hansen M."/>
            <person name="Howarth C."/>
            <person name="Imamovic A."/>
            <person name="Ireland A."/>
            <person name="Larimer J."/>
            <person name="McCowan C."/>
            <person name="Murphy C."/>
            <person name="Pearson M."/>
            <person name="Poon T.W."/>
            <person name="Priest M."/>
            <person name="Roberts A."/>
            <person name="Saif S."/>
            <person name="Shea T."/>
            <person name="Sisk P."/>
            <person name="Sykes S."/>
            <person name="Wortman J."/>
            <person name="Nusbaum C."/>
            <person name="Birren B."/>
        </authorList>
    </citation>
    <scope>NUCLEOTIDE SEQUENCE [LARGE SCALE GENOMIC DNA]</scope>
    <source>
        <strain evidence="1 2">P1976</strain>
    </source>
</reference>